<sequence>MSNVKVEEVLEGLATFDSGDEYPFSSEDSADNAESDSDSDNDKDEEDVVRRLGARARGIRTRAAEAASSTSLCLQNGTGDGDCLPQYPREQDDPAVLLLSEVYGRLKGGISTIYRRLATLLREREPDIRVSSAVLEASEDDKEVAKRDGAELLLPQVDSGDERTDPSLHWLTFDHRVKFPNLPSNVRSIVGHTDGTSRAACGIKQSRCPEARVVLFIDDIPEDTEQYKGDEKAMGIGKKEDSILKDAEQAYLVFSIGDRIFDHFENQFRAIPANKRPRHVTFVPRPSSIFEDANAEYKAAETMVVLCIGRVTGVEKLKGLDLAVEALSIVAGRMRVKLRVRGVDKDDLQVTKTILDHCKSANLQITFLPYGTQKDICKDMLKAHLVLMPSRAEPFGMVGLEAIAVGVPVLVSDRSGLADLINKFAPRYHNCIVETYAGGDVQRNVGNWARCIESVLRHCEAEFETAANLKRELLSTKYWEESERLCINACTTEGGSSPRLSDNNTSTQDNEGLLGSSSDEESLQENYRILRISEKIFDEEVLNNPQELEKRLLHFKKHVDDALHYFKLSCKAKLRIKRSVKHHAAKVHRVLFPETILGSRYGEMVKCFNLFSATLKKIEDGCVLCTLEFDDIPSLKSFLRGYRDGKLSETLTQELITEEMKEKEGPGVYVHVTLLVASDTTRTGDKGSKPEETDRTQVDEEMKEAIATEASGTPGQNI</sequence>
<dbReference type="Pfam" id="PF20706">
    <property type="entry name" value="GT4-conflict"/>
    <property type="match status" value="1"/>
</dbReference>
<dbReference type="InterPro" id="IPR049341">
    <property type="entry name" value="TRADD-like_N"/>
</dbReference>
<feature type="region of interest" description="Disordered" evidence="1">
    <location>
        <begin position="16"/>
        <end position="47"/>
    </location>
</feature>
<accession>C3Y8R0</accession>
<dbReference type="GO" id="GO:0004197">
    <property type="term" value="F:cysteine-type endopeptidase activity"/>
    <property type="evidence" value="ECO:0007669"/>
    <property type="project" value="InterPro"/>
</dbReference>
<name>C3Y8R0_BRAFL</name>
<proteinExistence type="predicted"/>
<evidence type="ECO:0000313" key="3">
    <source>
        <dbReference type="EMBL" id="EEN62966.1"/>
    </source>
</evidence>
<dbReference type="AlphaFoldDB" id="C3Y8R0"/>
<dbReference type="CDD" id="cd03801">
    <property type="entry name" value="GT4_PimA-like"/>
    <property type="match status" value="1"/>
</dbReference>
<dbReference type="Gene3D" id="3.40.50.2000">
    <property type="entry name" value="Glycogen Phosphorylase B"/>
    <property type="match status" value="1"/>
</dbReference>
<dbReference type="InParanoid" id="C3Y8R0"/>
<organism>
    <name type="scientific">Branchiostoma floridae</name>
    <name type="common">Florida lancelet</name>
    <name type="synonym">Amphioxus</name>
    <dbReference type="NCBI Taxonomy" id="7739"/>
    <lineage>
        <taxon>Eukaryota</taxon>
        <taxon>Metazoa</taxon>
        <taxon>Chordata</taxon>
        <taxon>Cephalochordata</taxon>
        <taxon>Leptocardii</taxon>
        <taxon>Amphioxiformes</taxon>
        <taxon>Branchiostomatidae</taxon>
        <taxon>Branchiostoma</taxon>
    </lineage>
</organism>
<protein>
    <recommendedName>
        <fullName evidence="2">TRADD-like N-terminal domain-containing protein</fullName>
    </recommendedName>
</protein>
<dbReference type="InterPro" id="IPR002398">
    <property type="entry name" value="Pept_C14"/>
</dbReference>
<dbReference type="PANTHER" id="PTHR10454:SF248">
    <property type="entry name" value="CASPASE-8-LIKE"/>
    <property type="match status" value="1"/>
</dbReference>
<feature type="compositionally biased region" description="Acidic residues" evidence="1">
    <location>
        <begin position="28"/>
        <end position="47"/>
    </location>
</feature>
<reference evidence="3" key="1">
    <citation type="journal article" date="2008" name="Nature">
        <title>The amphioxus genome and the evolution of the chordate karyotype.</title>
        <authorList>
            <consortium name="US DOE Joint Genome Institute (JGI-PGF)"/>
            <person name="Putnam N.H."/>
            <person name="Butts T."/>
            <person name="Ferrier D.E.K."/>
            <person name="Furlong R.F."/>
            <person name="Hellsten U."/>
            <person name="Kawashima T."/>
            <person name="Robinson-Rechavi M."/>
            <person name="Shoguchi E."/>
            <person name="Terry A."/>
            <person name="Yu J.-K."/>
            <person name="Benito-Gutierrez E.L."/>
            <person name="Dubchak I."/>
            <person name="Garcia-Fernandez J."/>
            <person name="Gibson-Brown J.J."/>
            <person name="Grigoriev I.V."/>
            <person name="Horton A.C."/>
            <person name="de Jong P.J."/>
            <person name="Jurka J."/>
            <person name="Kapitonov V.V."/>
            <person name="Kohara Y."/>
            <person name="Kuroki Y."/>
            <person name="Lindquist E."/>
            <person name="Lucas S."/>
            <person name="Osoegawa K."/>
            <person name="Pennacchio L.A."/>
            <person name="Salamov A.A."/>
            <person name="Satou Y."/>
            <person name="Sauka-Spengler T."/>
            <person name="Schmutz J."/>
            <person name="Shin-I T."/>
            <person name="Toyoda A."/>
            <person name="Bronner-Fraser M."/>
            <person name="Fujiyama A."/>
            <person name="Holland L.Z."/>
            <person name="Holland P.W.H."/>
            <person name="Satoh N."/>
            <person name="Rokhsar D.S."/>
        </authorList>
    </citation>
    <scope>NUCLEOTIDE SEQUENCE [LARGE SCALE GENOMIC DNA]</scope>
    <source>
        <strain evidence="3">S238N-H82</strain>
        <tissue evidence="3">Testes</tissue>
    </source>
</reference>
<feature type="domain" description="TRADD-like N-terminal" evidence="2">
    <location>
        <begin position="611"/>
        <end position="660"/>
    </location>
</feature>
<dbReference type="PANTHER" id="PTHR10454">
    <property type="entry name" value="CASPASE"/>
    <property type="match status" value="1"/>
</dbReference>
<feature type="region of interest" description="Disordered" evidence="1">
    <location>
        <begin position="680"/>
        <end position="718"/>
    </location>
</feature>
<evidence type="ECO:0000259" key="2">
    <source>
        <dbReference type="Pfam" id="PF20694"/>
    </source>
</evidence>
<gene>
    <name evidence="3" type="ORF">BRAFLDRAFT_64952</name>
</gene>
<feature type="region of interest" description="Disordered" evidence="1">
    <location>
        <begin position="494"/>
        <end position="520"/>
    </location>
</feature>
<dbReference type="EMBL" id="GG666492">
    <property type="protein sequence ID" value="EEN62966.1"/>
    <property type="molecule type" value="Genomic_DNA"/>
</dbReference>
<dbReference type="SUPFAM" id="SSF53756">
    <property type="entry name" value="UDP-Glycosyltransferase/glycogen phosphorylase"/>
    <property type="match status" value="1"/>
</dbReference>
<evidence type="ECO:0000256" key="1">
    <source>
        <dbReference type="SAM" id="MobiDB-lite"/>
    </source>
</evidence>
<feature type="compositionally biased region" description="Basic and acidic residues" evidence="1">
    <location>
        <begin position="682"/>
        <end position="706"/>
    </location>
</feature>
<feature type="compositionally biased region" description="Polar residues" evidence="1">
    <location>
        <begin position="494"/>
        <end position="510"/>
    </location>
</feature>
<dbReference type="GO" id="GO:0006508">
    <property type="term" value="P:proteolysis"/>
    <property type="evidence" value="ECO:0007669"/>
    <property type="project" value="InterPro"/>
</dbReference>
<dbReference type="Pfam" id="PF20694">
    <property type="entry name" value="TRADD-like_N"/>
    <property type="match status" value="1"/>
</dbReference>